<feature type="transmembrane region" description="Helical" evidence="1">
    <location>
        <begin position="114"/>
        <end position="130"/>
    </location>
</feature>
<evidence type="ECO:0000256" key="1">
    <source>
        <dbReference type="SAM" id="Phobius"/>
    </source>
</evidence>
<dbReference type="InterPro" id="IPR010699">
    <property type="entry name" value="DUF1275"/>
</dbReference>
<keyword evidence="1" id="KW-0472">Membrane</keyword>
<dbReference type="KEGG" id="vhy:G7082_06030"/>
<dbReference type="PANTHER" id="PTHR37314:SF4">
    <property type="entry name" value="UPF0700 TRANSMEMBRANE PROTEIN YOAK"/>
    <property type="match status" value="1"/>
</dbReference>
<accession>A0A6G8AT38</accession>
<reference evidence="2 3" key="1">
    <citation type="submission" date="2020-03" db="EMBL/GenBank/DDBJ databases">
        <title>Vagococcus sp. nov., isolated from beetles.</title>
        <authorList>
            <person name="Hyun D.-W."/>
            <person name="Bae J.-W."/>
        </authorList>
    </citation>
    <scope>NUCLEOTIDE SEQUENCE [LARGE SCALE GENOMIC DNA]</scope>
    <source>
        <strain evidence="2 3">HDW17B</strain>
    </source>
</reference>
<evidence type="ECO:0000313" key="3">
    <source>
        <dbReference type="Proteomes" id="UP000501747"/>
    </source>
</evidence>
<feature type="transmembrane region" description="Helical" evidence="1">
    <location>
        <begin position="88"/>
        <end position="108"/>
    </location>
</feature>
<keyword evidence="1" id="KW-0812">Transmembrane</keyword>
<evidence type="ECO:0000313" key="2">
    <source>
        <dbReference type="EMBL" id="QIL48102.1"/>
    </source>
</evidence>
<dbReference type="PANTHER" id="PTHR37314">
    <property type="entry name" value="SLR0142 PROTEIN"/>
    <property type="match status" value="1"/>
</dbReference>
<keyword evidence="3" id="KW-1185">Reference proteome</keyword>
<gene>
    <name evidence="2" type="ORF">G7082_06030</name>
</gene>
<name>A0A6G8AT38_9ENTE</name>
<organism evidence="2 3">
    <name type="scientific">Vagococcus hydrophili</name>
    <dbReference type="NCBI Taxonomy" id="2714947"/>
    <lineage>
        <taxon>Bacteria</taxon>
        <taxon>Bacillati</taxon>
        <taxon>Bacillota</taxon>
        <taxon>Bacilli</taxon>
        <taxon>Lactobacillales</taxon>
        <taxon>Enterococcaceae</taxon>
        <taxon>Vagococcus</taxon>
    </lineage>
</organism>
<sequence length="226" mass="25896">MKNKFHEARIVGLLLTFIGGALDAYTYIHYDVFASAQTGNIILAIIQAFDGQWGSVGKKAISTCFFLVGIILAKFLIDYFYQKKIHYWRLFVLYYEAVFFFIISLPMINKKQTLVTILIAFTAAIQWVVFDKIDGRAYTNLFTTGNLKGMATNLYEYSKTKETKDKEAFLHFFRVVLAFISGAVISIYSYQMLGGKAILLVSGLFFLLALYESVLMIHFYRSNQLF</sequence>
<protein>
    <submittedName>
        <fullName evidence="2">DUF1275 domain-containing protein</fullName>
    </submittedName>
</protein>
<dbReference type="AlphaFoldDB" id="A0A6G8AT38"/>
<keyword evidence="1" id="KW-1133">Transmembrane helix</keyword>
<dbReference type="Proteomes" id="UP000501747">
    <property type="component" value="Chromosome"/>
</dbReference>
<feature type="transmembrane region" description="Helical" evidence="1">
    <location>
        <begin position="197"/>
        <end position="220"/>
    </location>
</feature>
<feature type="transmembrane region" description="Helical" evidence="1">
    <location>
        <begin position="168"/>
        <end position="191"/>
    </location>
</feature>
<dbReference type="RefSeq" id="WP_166034250.1">
    <property type="nucleotide sequence ID" value="NZ_CP049887.1"/>
</dbReference>
<dbReference type="EMBL" id="CP049887">
    <property type="protein sequence ID" value="QIL48102.1"/>
    <property type="molecule type" value="Genomic_DNA"/>
</dbReference>
<proteinExistence type="predicted"/>
<dbReference type="Pfam" id="PF06912">
    <property type="entry name" value="DUF1275"/>
    <property type="match status" value="1"/>
</dbReference>
<feature type="transmembrane region" description="Helical" evidence="1">
    <location>
        <begin position="60"/>
        <end position="81"/>
    </location>
</feature>